<dbReference type="PANTHER" id="PTHR43798">
    <property type="entry name" value="MONOACYLGLYCEROL LIPASE"/>
    <property type="match status" value="1"/>
</dbReference>
<organism evidence="2 3">
    <name type="scientific">Pseudomonas lactis</name>
    <dbReference type="NCBI Taxonomy" id="1615674"/>
    <lineage>
        <taxon>Bacteria</taxon>
        <taxon>Pseudomonadati</taxon>
        <taxon>Pseudomonadota</taxon>
        <taxon>Gammaproteobacteria</taxon>
        <taxon>Pseudomonadales</taxon>
        <taxon>Pseudomonadaceae</taxon>
        <taxon>Pseudomonas</taxon>
    </lineage>
</organism>
<name>A0A921T635_9PSED</name>
<comment type="caution">
    <text evidence="2">The sequence shown here is derived from an EMBL/GenBank/DDBJ whole genome shotgun (WGS) entry which is preliminary data.</text>
</comment>
<dbReference type="InterPro" id="IPR029058">
    <property type="entry name" value="AB_hydrolase_fold"/>
</dbReference>
<feature type="domain" description="AB hydrolase-1" evidence="1">
    <location>
        <begin position="38"/>
        <end position="149"/>
    </location>
</feature>
<dbReference type="RefSeq" id="WP_278914840.1">
    <property type="nucleotide sequence ID" value="NZ_DYTS01000009.1"/>
</dbReference>
<sequence>MPLLTADNLAQYGDPHPRQRVAVLDTDMSYVDVGAGDPIVFLHGNPTWSYLWRNIIPHALPHGRCLAPDLVGMGLSGKSPTRAYRFEDHARYLDAWFEAMGLTNVVLVTDDWGTALGAHWANRHRDRVQALVYMEGVVFPGSWDDYAGAGKDLFKALRSEPGEQMILEENLFIEGILPRTTLRTLGVEEMDAYRAPFATREDRWPTLAWPRELPIEGEPANVVKIIEASGAWLATEVLPKLLIVGEPGAVLTGRALAYARTWANQREVSVPGIHSLQEDSPAEIGLALSLFLRELRPIT</sequence>
<dbReference type="EC" id="3.8.1.5" evidence="2"/>
<proteinExistence type="predicted"/>
<dbReference type="InterPro" id="IPR050266">
    <property type="entry name" value="AB_hydrolase_sf"/>
</dbReference>
<evidence type="ECO:0000313" key="2">
    <source>
        <dbReference type="EMBL" id="HJH17218.1"/>
    </source>
</evidence>
<keyword evidence="2" id="KW-0378">Hydrolase</keyword>
<dbReference type="GO" id="GO:0018786">
    <property type="term" value="F:haloalkane dehalogenase activity"/>
    <property type="evidence" value="ECO:0007669"/>
    <property type="project" value="UniProtKB-EC"/>
</dbReference>
<reference evidence="2" key="1">
    <citation type="journal article" date="2021" name="PeerJ">
        <title>Extensive microbial diversity within the chicken gut microbiome revealed by metagenomics and culture.</title>
        <authorList>
            <person name="Gilroy R."/>
            <person name="Ravi A."/>
            <person name="Getino M."/>
            <person name="Pursley I."/>
            <person name="Horton D.L."/>
            <person name="Alikhan N.F."/>
            <person name="Baker D."/>
            <person name="Gharbi K."/>
            <person name="Hall N."/>
            <person name="Watson M."/>
            <person name="Adriaenssens E.M."/>
            <person name="Foster-Nyarko E."/>
            <person name="Jarju S."/>
            <person name="Secka A."/>
            <person name="Antonio M."/>
            <person name="Oren A."/>
            <person name="Chaudhuri R.R."/>
            <person name="La Ragione R."/>
            <person name="Hildebrand F."/>
            <person name="Pallen M.J."/>
        </authorList>
    </citation>
    <scope>NUCLEOTIDE SEQUENCE</scope>
    <source>
        <strain evidence="2">ChiSjej2B20-17149</strain>
    </source>
</reference>
<dbReference type="GO" id="GO:0016020">
    <property type="term" value="C:membrane"/>
    <property type="evidence" value="ECO:0007669"/>
    <property type="project" value="TreeGrafter"/>
</dbReference>
<dbReference type="Pfam" id="PF00561">
    <property type="entry name" value="Abhydrolase_1"/>
    <property type="match status" value="1"/>
</dbReference>
<protein>
    <submittedName>
        <fullName evidence="2">Haloalkane dehalogenase</fullName>
        <ecNumber evidence="2">3.8.1.5</ecNumber>
    </submittedName>
</protein>
<dbReference type="NCBIfam" id="NF002938">
    <property type="entry name" value="PRK03592.1"/>
    <property type="match status" value="1"/>
</dbReference>
<reference evidence="2" key="2">
    <citation type="submission" date="2021-09" db="EMBL/GenBank/DDBJ databases">
        <authorList>
            <person name="Gilroy R."/>
        </authorList>
    </citation>
    <scope>NUCLEOTIDE SEQUENCE</scope>
    <source>
        <strain evidence="2">ChiSjej2B20-17149</strain>
    </source>
</reference>
<dbReference type="EMBL" id="DYTS01000009">
    <property type="protein sequence ID" value="HJH17218.1"/>
    <property type="molecule type" value="Genomic_DNA"/>
</dbReference>
<accession>A0A921T635</accession>
<evidence type="ECO:0000313" key="3">
    <source>
        <dbReference type="Proteomes" id="UP000752172"/>
    </source>
</evidence>
<evidence type="ECO:0000259" key="1">
    <source>
        <dbReference type="Pfam" id="PF00561"/>
    </source>
</evidence>
<dbReference type="Proteomes" id="UP000752172">
    <property type="component" value="Unassembled WGS sequence"/>
</dbReference>
<gene>
    <name evidence="2" type="ORF">K8W20_00690</name>
</gene>
<dbReference type="InterPro" id="IPR000073">
    <property type="entry name" value="AB_hydrolase_1"/>
</dbReference>
<dbReference type="Gene3D" id="3.40.50.1820">
    <property type="entry name" value="alpha/beta hydrolase"/>
    <property type="match status" value="1"/>
</dbReference>
<dbReference type="PANTHER" id="PTHR43798:SF24">
    <property type="entry name" value="CIS-3-ALKYL-4-ALKYLOXETAN-2-ONE DECARBOXYLASE"/>
    <property type="match status" value="1"/>
</dbReference>
<dbReference type="SUPFAM" id="SSF53474">
    <property type="entry name" value="alpha/beta-Hydrolases"/>
    <property type="match status" value="1"/>
</dbReference>
<dbReference type="AlphaFoldDB" id="A0A921T635"/>